<gene>
    <name evidence="2" type="ORF">BDV38DRAFT_279806</name>
</gene>
<dbReference type="InterPro" id="IPR010730">
    <property type="entry name" value="HET"/>
</dbReference>
<dbReference type="RefSeq" id="XP_031916896.1">
    <property type="nucleotide sequence ID" value="XM_032059120.1"/>
</dbReference>
<dbReference type="EMBL" id="ML743560">
    <property type="protein sequence ID" value="KAE8140833.1"/>
    <property type="molecule type" value="Genomic_DNA"/>
</dbReference>
<dbReference type="AlphaFoldDB" id="A0A5N6T3D9"/>
<keyword evidence="3" id="KW-1185">Reference proteome</keyword>
<dbReference type="GeneID" id="43643330"/>
<dbReference type="Proteomes" id="UP000325672">
    <property type="component" value="Unassembled WGS sequence"/>
</dbReference>
<feature type="domain" description="Heterokaryon incompatibility" evidence="1">
    <location>
        <begin position="98"/>
        <end position="247"/>
    </location>
</feature>
<name>A0A5N6T3D9_ASPPS</name>
<protein>
    <submittedName>
        <fullName evidence="2">Heterokaryon incompatibility protein-domain-containing protein</fullName>
    </submittedName>
</protein>
<evidence type="ECO:0000259" key="1">
    <source>
        <dbReference type="Pfam" id="PF06985"/>
    </source>
</evidence>
<dbReference type="PANTHER" id="PTHR33112">
    <property type="entry name" value="DOMAIN PROTEIN, PUTATIVE-RELATED"/>
    <property type="match status" value="1"/>
</dbReference>
<reference evidence="2 3" key="1">
    <citation type="submission" date="2019-04" db="EMBL/GenBank/DDBJ databases">
        <title>Friends and foes A comparative genomics study of 23 Aspergillus species from section Flavi.</title>
        <authorList>
            <consortium name="DOE Joint Genome Institute"/>
            <person name="Kjaerbolling I."/>
            <person name="Vesth T."/>
            <person name="Frisvad J.C."/>
            <person name="Nybo J.L."/>
            <person name="Theobald S."/>
            <person name="Kildgaard S."/>
            <person name="Isbrandt T."/>
            <person name="Kuo A."/>
            <person name="Sato A."/>
            <person name="Lyhne E.K."/>
            <person name="Kogle M.E."/>
            <person name="Wiebenga A."/>
            <person name="Kun R.S."/>
            <person name="Lubbers R.J."/>
            <person name="Makela M.R."/>
            <person name="Barry K."/>
            <person name="Chovatia M."/>
            <person name="Clum A."/>
            <person name="Daum C."/>
            <person name="Haridas S."/>
            <person name="He G."/>
            <person name="LaButti K."/>
            <person name="Lipzen A."/>
            <person name="Mondo S."/>
            <person name="Riley R."/>
            <person name="Salamov A."/>
            <person name="Simmons B.A."/>
            <person name="Magnuson J.K."/>
            <person name="Henrissat B."/>
            <person name="Mortensen U.H."/>
            <person name="Larsen T.O."/>
            <person name="Devries R.P."/>
            <person name="Grigoriev I.V."/>
            <person name="Machida M."/>
            <person name="Baker S.E."/>
            <person name="Andersen M.R."/>
        </authorList>
    </citation>
    <scope>NUCLEOTIDE SEQUENCE [LARGE SCALE GENOMIC DNA]</scope>
    <source>
        <strain evidence="2 3">CBS 117625</strain>
    </source>
</reference>
<dbReference type="PANTHER" id="PTHR33112:SF12">
    <property type="entry name" value="HETEROKARYON INCOMPATIBILITY DOMAIN-CONTAINING PROTEIN"/>
    <property type="match status" value="1"/>
</dbReference>
<proteinExistence type="predicted"/>
<evidence type="ECO:0000313" key="3">
    <source>
        <dbReference type="Proteomes" id="UP000325672"/>
    </source>
</evidence>
<sequence>MSLRFGNAKLVFNSTDYLLVKQDTVTQHIGNGCVLDPDWIDIDKAKQWKEMCLSFHGPKCHNPMRIRPTQPAWLIDVQQNCILPGKRCLKTNGDPAPFIALSYRWGERTGFQASKNHLKVLQRPGILKSLHASDQLPPIIRHAMYLTSALEERYLWVDALCIIHGHTAETESQLSSMGAIYASAIITIISLDHDAWGGFPGLKGISNPRGLKQKFIRFGDEMVFARSTDAFSMWGGAYHTRGWTYQEFMMAQRRLWFSCKELHWKCQCSMWHEDMILGAELNREPEWPLTTFVYNFADLRALSAIVTRFNNRQLKYDGDSLPAISGVLSILSRTFAGGFLYGLPEMFFDRALGWGNIGTQAADSIWACSRQSSIQCKFTILVMETFPITEWYTSSNANPDKNGLRRIYSTWFTQRDEFKDFTRPLPEGWTRHEGQPSDAGGGEPYAFPDGCGDAFFTHRSLPGNWYYPFPVTEIHESTPTCLPKQTPYIFCQTKSACLWLRLNYKDRFGYTPYIYNESGNIVGELRSYDREEPFPESDSVPGRPVDLVAIYRSKRYAAYRTIERQTDHTIKTEERYQVLWVVWKEAIAYRLGCGYVRKEEWEKLDLKDISLVLG</sequence>
<dbReference type="OrthoDB" id="5135333at2759"/>
<evidence type="ECO:0000313" key="2">
    <source>
        <dbReference type="EMBL" id="KAE8140833.1"/>
    </source>
</evidence>
<accession>A0A5N6T3D9</accession>
<dbReference type="Pfam" id="PF06985">
    <property type="entry name" value="HET"/>
    <property type="match status" value="1"/>
</dbReference>
<organism evidence="2 3">
    <name type="scientific">Aspergillus pseudotamarii</name>
    <dbReference type="NCBI Taxonomy" id="132259"/>
    <lineage>
        <taxon>Eukaryota</taxon>
        <taxon>Fungi</taxon>
        <taxon>Dikarya</taxon>
        <taxon>Ascomycota</taxon>
        <taxon>Pezizomycotina</taxon>
        <taxon>Eurotiomycetes</taxon>
        <taxon>Eurotiomycetidae</taxon>
        <taxon>Eurotiales</taxon>
        <taxon>Aspergillaceae</taxon>
        <taxon>Aspergillus</taxon>
        <taxon>Aspergillus subgen. Circumdati</taxon>
    </lineage>
</organism>